<sequence>MAFKYNTLKTVTFCLIGVVVAGTWMVSGCLAADKGVSIRSITPILELNSPEANIRAQDYFDVVGTLNLVESDRIIIGDRVLSLSSGVKASGIQKWDHVGAKLNPAGEVVSLVKLTDEPH</sequence>
<gene>
    <name evidence="1" type="ORF">DSCA_14240</name>
</gene>
<keyword evidence="2" id="KW-1185">Reference proteome</keyword>
<evidence type="ECO:0000313" key="2">
    <source>
        <dbReference type="Proteomes" id="UP000427906"/>
    </source>
</evidence>
<evidence type="ECO:0000313" key="1">
    <source>
        <dbReference type="EMBL" id="BBO67494.1"/>
    </source>
</evidence>
<dbReference type="Proteomes" id="UP000427906">
    <property type="component" value="Chromosome"/>
</dbReference>
<protein>
    <submittedName>
        <fullName evidence="1">Uncharacterized protein</fullName>
    </submittedName>
</protein>
<dbReference type="EMBL" id="AP021874">
    <property type="protein sequence ID" value="BBO67494.1"/>
    <property type="molecule type" value="Genomic_DNA"/>
</dbReference>
<organism evidence="1 2">
    <name type="scientific">Desulfosarcina alkanivorans</name>
    <dbReference type="NCBI Taxonomy" id="571177"/>
    <lineage>
        <taxon>Bacteria</taxon>
        <taxon>Pseudomonadati</taxon>
        <taxon>Thermodesulfobacteriota</taxon>
        <taxon>Desulfobacteria</taxon>
        <taxon>Desulfobacterales</taxon>
        <taxon>Desulfosarcinaceae</taxon>
        <taxon>Desulfosarcina</taxon>
    </lineage>
</organism>
<proteinExistence type="predicted"/>
<dbReference type="PROSITE" id="PS51257">
    <property type="entry name" value="PROKAR_LIPOPROTEIN"/>
    <property type="match status" value="1"/>
</dbReference>
<accession>A0A5K7YMB2</accession>
<reference evidence="1 2" key="1">
    <citation type="submission" date="2019-11" db="EMBL/GenBank/DDBJ databases">
        <title>Comparative genomics of hydrocarbon-degrading Desulfosarcina strains.</title>
        <authorList>
            <person name="Watanabe M."/>
            <person name="Kojima H."/>
            <person name="Fukui M."/>
        </authorList>
    </citation>
    <scope>NUCLEOTIDE SEQUENCE [LARGE SCALE GENOMIC DNA]</scope>
    <source>
        <strain evidence="1 2">PL12</strain>
    </source>
</reference>
<dbReference type="AlphaFoldDB" id="A0A5K7YMB2"/>
<name>A0A5K7YMB2_9BACT</name>
<dbReference type="KEGG" id="dalk:DSCA_14240"/>
<dbReference type="RefSeq" id="WP_155315750.1">
    <property type="nucleotide sequence ID" value="NZ_AP021874.1"/>
</dbReference>